<dbReference type="AlphaFoldDB" id="A0A1T4L7L5"/>
<organism evidence="2 3">
    <name type="scientific">Anaerorhabdus furcosa</name>
    <dbReference type="NCBI Taxonomy" id="118967"/>
    <lineage>
        <taxon>Bacteria</taxon>
        <taxon>Bacillati</taxon>
        <taxon>Bacillota</taxon>
        <taxon>Erysipelotrichia</taxon>
        <taxon>Erysipelotrichales</taxon>
        <taxon>Erysipelotrichaceae</taxon>
        <taxon>Anaerorhabdus</taxon>
    </lineage>
</organism>
<dbReference type="InterPro" id="IPR012336">
    <property type="entry name" value="Thioredoxin-like_fold"/>
</dbReference>
<dbReference type="NCBIfam" id="TIGR00412">
    <property type="entry name" value="redox_disulf_2"/>
    <property type="match status" value="1"/>
</dbReference>
<dbReference type="Gene3D" id="3.40.30.10">
    <property type="entry name" value="Glutaredoxin"/>
    <property type="match status" value="1"/>
</dbReference>
<dbReference type="OrthoDB" id="9800630at2"/>
<dbReference type="SUPFAM" id="SSF52833">
    <property type="entry name" value="Thioredoxin-like"/>
    <property type="match status" value="1"/>
</dbReference>
<protein>
    <submittedName>
        <fullName evidence="2">Thioredoxin domain-containing protein</fullName>
    </submittedName>
</protein>
<dbReference type="InterPro" id="IPR005243">
    <property type="entry name" value="THIRX-like_proc"/>
</dbReference>
<evidence type="ECO:0000313" key="3">
    <source>
        <dbReference type="Proteomes" id="UP000243297"/>
    </source>
</evidence>
<dbReference type="PANTHER" id="PTHR36450">
    <property type="entry name" value="THIOREDOXIN"/>
    <property type="match status" value="1"/>
</dbReference>
<name>A0A1T4L7L5_9FIRM</name>
<dbReference type="RefSeq" id="WP_159443710.1">
    <property type="nucleotide sequence ID" value="NZ_FUWY01000002.1"/>
</dbReference>
<dbReference type="EMBL" id="FUWY01000002">
    <property type="protein sequence ID" value="SJZ50716.1"/>
    <property type="molecule type" value="Genomic_DNA"/>
</dbReference>
<proteinExistence type="predicted"/>
<sequence length="105" mass="11462">MKLFNLGKKEECSCQNRNENPNARILVLGACCKKSQDSYANVCQAVKELNLNEEVSNIGDNGMIASFGVMQTPALVIDKKVVTYGKLITCEDAKKFILDSGMVNG</sequence>
<evidence type="ECO:0000259" key="1">
    <source>
        <dbReference type="Pfam" id="PF13192"/>
    </source>
</evidence>
<evidence type="ECO:0000313" key="2">
    <source>
        <dbReference type="EMBL" id="SJZ50716.1"/>
    </source>
</evidence>
<gene>
    <name evidence="2" type="ORF">SAMN02745191_0776</name>
</gene>
<dbReference type="STRING" id="118967.SAMN02745191_0776"/>
<reference evidence="3" key="1">
    <citation type="submission" date="2017-02" db="EMBL/GenBank/DDBJ databases">
        <authorList>
            <person name="Varghese N."/>
            <person name="Submissions S."/>
        </authorList>
    </citation>
    <scope>NUCLEOTIDE SEQUENCE [LARGE SCALE GENOMIC DNA]</scope>
    <source>
        <strain evidence="3">ATCC 25662</strain>
    </source>
</reference>
<feature type="domain" description="Thioredoxin-like fold" evidence="1">
    <location>
        <begin position="24"/>
        <end position="97"/>
    </location>
</feature>
<accession>A0A1T4L7L5</accession>
<dbReference type="Proteomes" id="UP000243297">
    <property type="component" value="Unassembled WGS sequence"/>
</dbReference>
<dbReference type="InterPro" id="IPR036249">
    <property type="entry name" value="Thioredoxin-like_sf"/>
</dbReference>
<dbReference type="Pfam" id="PF13192">
    <property type="entry name" value="Thioredoxin_3"/>
    <property type="match status" value="1"/>
</dbReference>
<dbReference type="PANTHER" id="PTHR36450:SF1">
    <property type="entry name" value="THIOREDOXIN"/>
    <property type="match status" value="1"/>
</dbReference>
<keyword evidence="3" id="KW-1185">Reference proteome</keyword>